<evidence type="ECO:0000313" key="1">
    <source>
        <dbReference type="Proteomes" id="UP000887580"/>
    </source>
</evidence>
<protein>
    <submittedName>
        <fullName evidence="2">Uncharacterized protein</fullName>
    </submittedName>
</protein>
<evidence type="ECO:0000313" key="2">
    <source>
        <dbReference type="WBParaSite" id="PS1159_v2.g18149.t1"/>
    </source>
</evidence>
<reference evidence="2" key="1">
    <citation type="submission" date="2022-11" db="UniProtKB">
        <authorList>
            <consortium name="WormBaseParasite"/>
        </authorList>
    </citation>
    <scope>IDENTIFICATION</scope>
</reference>
<accession>A0AC35FJE7</accession>
<name>A0AC35FJE7_9BILA</name>
<dbReference type="WBParaSite" id="PS1159_v2.g18149.t1">
    <property type="protein sequence ID" value="PS1159_v2.g18149.t1"/>
    <property type="gene ID" value="PS1159_v2.g18149"/>
</dbReference>
<dbReference type="Proteomes" id="UP000887580">
    <property type="component" value="Unplaced"/>
</dbReference>
<proteinExistence type="predicted"/>
<organism evidence="1 2">
    <name type="scientific">Panagrolaimus sp. PS1159</name>
    <dbReference type="NCBI Taxonomy" id="55785"/>
    <lineage>
        <taxon>Eukaryota</taxon>
        <taxon>Metazoa</taxon>
        <taxon>Ecdysozoa</taxon>
        <taxon>Nematoda</taxon>
        <taxon>Chromadorea</taxon>
        <taxon>Rhabditida</taxon>
        <taxon>Tylenchina</taxon>
        <taxon>Panagrolaimomorpha</taxon>
        <taxon>Panagrolaimoidea</taxon>
        <taxon>Panagrolaimidae</taxon>
        <taxon>Panagrolaimus</taxon>
    </lineage>
</organism>
<sequence length="89" mass="9880">MLSSEVSIIYRDYQLGINQVARAAGYRSGPEYLSGLGFNINAKGDFIVPAVATPTVGGNFIAAKNQEEKQNRYRQQNQQHRKTYPASTN</sequence>